<proteinExistence type="predicted"/>
<reference evidence="1 2" key="1">
    <citation type="submission" date="2015-09" db="EMBL/GenBank/DDBJ databases">
        <authorList>
            <consortium name="Pathogen Informatics"/>
        </authorList>
    </citation>
    <scope>NUCLEOTIDE SEQUENCE [LARGE SCALE GENOMIC DNA]</scope>
    <source>
        <strain evidence="1 2">2789STDY5608854</strain>
    </source>
</reference>
<accession>A0A174WAK1</accession>
<protein>
    <submittedName>
        <fullName evidence="1">Uncharacterized protein</fullName>
    </submittedName>
</protein>
<dbReference type="AlphaFoldDB" id="A0A174WAK1"/>
<evidence type="ECO:0000313" key="1">
    <source>
        <dbReference type="EMBL" id="CUQ41467.1"/>
    </source>
</evidence>
<gene>
    <name evidence="1" type="ORF">ERS852411_04377</name>
</gene>
<dbReference type="Proteomes" id="UP000095746">
    <property type="component" value="Unassembled WGS sequence"/>
</dbReference>
<evidence type="ECO:0000313" key="2">
    <source>
        <dbReference type="Proteomes" id="UP000095746"/>
    </source>
</evidence>
<sequence length="59" mass="6206">MVRGTRVSLTAAAKEAARPGRSSVSPFWAALWARLSTAVLRPEKDMSSGASATWARGSS</sequence>
<dbReference type="EMBL" id="CYZT01001085">
    <property type="protein sequence ID" value="CUQ41467.1"/>
    <property type="molecule type" value="Genomic_DNA"/>
</dbReference>
<organism evidence="1 2">
    <name type="scientific">Flavonifractor plautii</name>
    <name type="common">Fusobacterium plautii</name>
    <dbReference type="NCBI Taxonomy" id="292800"/>
    <lineage>
        <taxon>Bacteria</taxon>
        <taxon>Bacillati</taxon>
        <taxon>Bacillota</taxon>
        <taxon>Clostridia</taxon>
        <taxon>Eubacteriales</taxon>
        <taxon>Oscillospiraceae</taxon>
        <taxon>Flavonifractor</taxon>
    </lineage>
</organism>
<name>A0A174WAK1_FLAPL</name>